<evidence type="ECO:0000256" key="9">
    <source>
        <dbReference type="RuleBase" id="RU369079"/>
    </source>
</evidence>
<gene>
    <name evidence="11" type="ORF">LHA35_11280</name>
</gene>
<dbReference type="RefSeq" id="WP_226608313.1">
    <property type="nucleotide sequence ID" value="NZ_JAJAQI010000014.1"/>
</dbReference>
<evidence type="ECO:0000256" key="7">
    <source>
        <dbReference type="ARBA" id="ARBA00023136"/>
    </source>
</evidence>
<dbReference type="Pfam" id="PF04290">
    <property type="entry name" value="DctQ"/>
    <property type="match status" value="1"/>
</dbReference>
<comment type="similarity">
    <text evidence="8 9">Belongs to the TRAP transporter small permease family.</text>
</comment>
<feature type="domain" description="Tripartite ATP-independent periplasmic transporters DctQ component" evidence="10">
    <location>
        <begin position="63"/>
        <end position="185"/>
    </location>
</feature>
<proteinExistence type="inferred from homology"/>
<keyword evidence="2 9" id="KW-0813">Transport</keyword>
<evidence type="ECO:0000313" key="11">
    <source>
        <dbReference type="EMBL" id="MCB4822315.1"/>
    </source>
</evidence>
<reference evidence="11" key="1">
    <citation type="submission" date="2021-10" db="EMBL/GenBank/DDBJ databases">
        <title>Roseicella aerolatum sp. nov., isolated from aerosols of e-waste dismantling site.</title>
        <authorList>
            <person name="Qin T."/>
        </authorList>
    </citation>
    <scope>NUCLEOTIDE SEQUENCE</scope>
    <source>
        <strain evidence="11">GB24</strain>
    </source>
</reference>
<dbReference type="GO" id="GO:0022857">
    <property type="term" value="F:transmembrane transporter activity"/>
    <property type="evidence" value="ECO:0007669"/>
    <property type="project" value="UniProtKB-UniRule"/>
</dbReference>
<keyword evidence="6 9" id="KW-1133">Transmembrane helix</keyword>
<dbReference type="GO" id="GO:0005886">
    <property type="term" value="C:plasma membrane"/>
    <property type="evidence" value="ECO:0007669"/>
    <property type="project" value="UniProtKB-SubCell"/>
</dbReference>
<dbReference type="PANTHER" id="PTHR35011">
    <property type="entry name" value="2,3-DIKETO-L-GULONATE TRAP TRANSPORTER SMALL PERMEASE PROTEIN YIAM"/>
    <property type="match status" value="1"/>
</dbReference>
<dbReference type="EMBL" id="JAJAQI010000014">
    <property type="protein sequence ID" value="MCB4822315.1"/>
    <property type="molecule type" value="Genomic_DNA"/>
</dbReference>
<feature type="transmembrane region" description="Helical" evidence="9">
    <location>
        <begin position="45"/>
        <end position="68"/>
    </location>
</feature>
<evidence type="ECO:0000256" key="5">
    <source>
        <dbReference type="ARBA" id="ARBA00022692"/>
    </source>
</evidence>
<keyword evidence="4 9" id="KW-0997">Cell inner membrane</keyword>
<feature type="transmembrane region" description="Helical" evidence="9">
    <location>
        <begin position="122"/>
        <end position="143"/>
    </location>
</feature>
<comment type="subcellular location">
    <subcellularLocation>
        <location evidence="1 9">Cell inner membrane</location>
        <topology evidence="1 9">Multi-pass membrane protein</topology>
    </subcellularLocation>
</comment>
<evidence type="ECO:0000256" key="2">
    <source>
        <dbReference type="ARBA" id="ARBA00022448"/>
    </source>
</evidence>
<keyword evidence="3" id="KW-1003">Cell membrane</keyword>
<accession>A0A9X1ICG8</accession>
<dbReference type="AlphaFoldDB" id="A0A9X1ICG8"/>
<organism evidence="11 12">
    <name type="scientific">Roseicella aerolata</name>
    <dbReference type="NCBI Taxonomy" id="2883479"/>
    <lineage>
        <taxon>Bacteria</taxon>
        <taxon>Pseudomonadati</taxon>
        <taxon>Pseudomonadota</taxon>
        <taxon>Alphaproteobacteria</taxon>
        <taxon>Acetobacterales</taxon>
        <taxon>Roseomonadaceae</taxon>
        <taxon>Roseicella</taxon>
    </lineage>
</organism>
<evidence type="ECO:0000256" key="3">
    <source>
        <dbReference type="ARBA" id="ARBA00022475"/>
    </source>
</evidence>
<keyword evidence="12" id="KW-1185">Reference proteome</keyword>
<name>A0A9X1ICG8_9PROT</name>
<comment type="subunit">
    <text evidence="9">The complex comprises the extracytoplasmic solute receptor protein and the two transmembrane proteins.</text>
</comment>
<keyword evidence="5 9" id="KW-0812">Transmembrane</keyword>
<dbReference type="GO" id="GO:0015740">
    <property type="term" value="P:C4-dicarboxylate transport"/>
    <property type="evidence" value="ECO:0007669"/>
    <property type="project" value="TreeGrafter"/>
</dbReference>
<evidence type="ECO:0000256" key="1">
    <source>
        <dbReference type="ARBA" id="ARBA00004429"/>
    </source>
</evidence>
<dbReference type="InterPro" id="IPR055348">
    <property type="entry name" value="DctQ"/>
</dbReference>
<feature type="transmembrane region" description="Helical" evidence="9">
    <location>
        <begin position="163"/>
        <end position="184"/>
    </location>
</feature>
<evidence type="ECO:0000259" key="10">
    <source>
        <dbReference type="Pfam" id="PF04290"/>
    </source>
</evidence>
<evidence type="ECO:0000256" key="6">
    <source>
        <dbReference type="ARBA" id="ARBA00022989"/>
    </source>
</evidence>
<feature type="transmembrane region" description="Helical" evidence="9">
    <location>
        <begin position="88"/>
        <end position="110"/>
    </location>
</feature>
<keyword evidence="7 9" id="KW-0472">Membrane</keyword>
<dbReference type="InterPro" id="IPR007387">
    <property type="entry name" value="TRAP_DctQ"/>
</dbReference>
<protein>
    <recommendedName>
        <fullName evidence="9">TRAP transporter small permease protein</fullName>
    </recommendedName>
</protein>
<evidence type="ECO:0000256" key="8">
    <source>
        <dbReference type="ARBA" id="ARBA00038436"/>
    </source>
</evidence>
<dbReference type="PANTHER" id="PTHR35011:SF2">
    <property type="entry name" value="2,3-DIKETO-L-GULONATE TRAP TRANSPORTER SMALL PERMEASE PROTEIN YIAM"/>
    <property type="match status" value="1"/>
</dbReference>
<sequence>MNLQPLLVVGAATVLAVTLALWAGSGNGPRATLRRAVLGLDRFSTGLATALACLALAIAFFAGFWQVITRFATSTPAVWSEALVRTALIWMAFLGVAVALRAGALVSIDVAHRLSRGTARRAIEAAALAASLSLLGVMFWFGWLMTQRVQFQEMAGLEVSMSWGYAAIPFGAAFGMVGAVAHFLDRRGEELEAAV</sequence>
<dbReference type="Proteomes" id="UP001139311">
    <property type="component" value="Unassembled WGS sequence"/>
</dbReference>
<feature type="transmembrane region" description="Helical" evidence="9">
    <location>
        <begin position="6"/>
        <end position="24"/>
    </location>
</feature>
<comment type="caution">
    <text evidence="11">The sequence shown here is derived from an EMBL/GenBank/DDBJ whole genome shotgun (WGS) entry which is preliminary data.</text>
</comment>
<comment type="caution">
    <text evidence="9">Lacks conserved residue(s) required for the propagation of feature annotation.</text>
</comment>
<evidence type="ECO:0000313" key="12">
    <source>
        <dbReference type="Proteomes" id="UP001139311"/>
    </source>
</evidence>
<evidence type="ECO:0000256" key="4">
    <source>
        <dbReference type="ARBA" id="ARBA00022519"/>
    </source>
</evidence>
<comment type="function">
    <text evidence="9">Part of the tripartite ATP-independent periplasmic (TRAP) transport system.</text>
</comment>